<proteinExistence type="predicted"/>
<name>A0AAD8X9Y7_LOLMU</name>
<dbReference type="AlphaFoldDB" id="A0AAD8X9Y7"/>
<sequence>MNAGDDDMGRLKLKFSKSHVPQGLIKKMRDEFRELKQGRMSVWNTQVLTLSRLSHTDGRKAHQANENRKNDELRDPTDVCLSFPVDSVGPQRREINHIATGTAPSLDGELLPPHGSSSVMKMAVEMAAVSMEKPSGALPSHRCRNRLVSDLGFAMTAARTFLSWLPP</sequence>
<dbReference type="EMBL" id="JAUUTY010000001">
    <property type="protein sequence ID" value="KAK1698854.1"/>
    <property type="molecule type" value="Genomic_DNA"/>
</dbReference>
<keyword evidence="3" id="KW-1185">Reference proteome</keyword>
<evidence type="ECO:0000313" key="2">
    <source>
        <dbReference type="EMBL" id="KAK1698854.1"/>
    </source>
</evidence>
<gene>
    <name evidence="2" type="ORF">QYE76_015551</name>
</gene>
<dbReference type="Proteomes" id="UP001231189">
    <property type="component" value="Unassembled WGS sequence"/>
</dbReference>
<feature type="region of interest" description="Disordered" evidence="1">
    <location>
        <begin position="55"/>
        <end position="74"/>
    </location>
</feature>
<protein>
    <submittedName>
        <fullName evidence="2">Uncharacterized protein</fullName>
    </submittedName>
</protein>
<comment type="caution">
    <text evidence="2">The sequence shown here is derived from an EMBL/GenBank/DDBJ whole genome shotgun (WGS) entry which is preliminary data.</text>
</comment>
<accession>A0AAD8X9Y7</accession>
<organism evidence="2 3">
    <name type="scientific">Lolium multiflorum</name>
    <name type="common">Italian ryegrass</name>
    <name type="synonym">Lolium perenne subsp. multiflorum</name>
    <dbReference type="NCBI Taxonomy" id="4521"/>
    <lineage>
        <taxon>Eukaryota</taxon>
        <taxon>Viridiplantae</taxon>
        <taxon>Streptophyta</taxon>
        <taxon>Embryophyta</taxon>
        <taxon>Tracheophyta</taxon>
        <taxon>Spermatophyta</taxon>
        <taxon>Magnoliopsida</taxon>
        <taxon>Liliopsida</taxon>
        <taxon>Poales</taxon>
        <taxon>Poaceae</taxon>
        <taxon>BOP clade</taxon>
        <taxon>Pooideae</taxon>
        <taxon>Poodae</taxon>
        <taxon>Poeae</taxon>
        <taxon>Poeae Chloroplast Group 2 (Poeae type)</taxon>
        <taxon>Loliodinae</taxon>
        <taxon>Loliinae</taxon>
        <taxon>Lolium</taxon>
    </lineage>
</organism>
<evidence type="ECO:0000256" key="1">
    <source>
        <dbReference type="SAM" id="MobiDB-lite"/>
    </source>
</evidence>
<reference evidence="2" key="1">
    <citation type="submission" date="2023-07" db="EMBL/GenBank/DDBJ databases">
        <title>A chromosome-level genome assembly of Lolium multiflorum.</title>
        <authorList>
            <person name="Chen Y."/>
            <person name="Copetti D."/>
            <person name="Kolliker R."/>
            <person name="Studer B."/>
        </authorList>
    </citation>
    <scope>NUCLEOTIDE SEQUENCE</scope>
    <source>
        <strain evidence="2">02402/16</strain>
        <tissue evidence="2">Leaf</tissue>
    </source>
</reference>
<evidence type="ECO:0000313" key="3">
    <source>
        <dbReference type="Proteomes" id="UP001231189"/>
    </source>
</evidence>